<dbReference type="Pfam" id="PF02586">
    <property type="entry name" value="SRAP"/>
    <property type="match status" value="1"/>
</dbReference>
<keyword evidence="3" id="KW-0227">DNA damage</keyword>
<dbReference type="GO" id="GO:0006508">
    <property type="term" value="P:proteolysis"/>
    <property type="evidence" value="ECO:0007669"/>
    <property type="project" value="UniProtKB-KW"/>
</dbReference>
<dbReference type="SUPFAM" id="SSF143081">
    <property type="entry name" value="BB1717-like"/>
    <property type="match status" value="1"/>
</dbReference>
<dbReference type="PANTHER" id="PTHR13604:SF0">
    <property type="entry name" value="ABASIC SITE PROCESSING PROTEIN HMCES"/>
    <property type="match status" value="1"/>
</dbReference>
<evidence type="ECO:0000256" key="7">
    <source>
        <dbReference type="ARBA" id="ARBA00023239"/>
    </source>
</evidence>
<dbReference type="PANTHER" id="PTHR13604">
    <property type="entry name" value="DC12-RELATED"/>
    <property type="match status" value="1"/>
</dbReference>
<keyword evidence="4 8" id="KW-0378">Hydrolase</keyword>
<evidence type="ECO:0000313" key="9">
    <source>
        <dbReference type="EMBL" id="RDU22348.1"/>
    </source>
</evidence>
<comment type="caution">
    <text evidence="9">The sequence shown here is derived from an EMBL/GenBank/DDBJ whole genome shotgun (WGS) entry which is preliminary data.</text>
</comment>
<dbReference type="EMBL" id="QRCT01000049">
    <property type="protein sequence ID" value="RDU22348.1"/>
    <property type="molecule type" value="Genomic_DNA"/>
</dbReference>
<keyword evidence="10" id="KW-1185">Reference proteome</keyword>
<keyword evidence="6" id="KW-0238">DNA-binding</keyword>
<keyword evidence="7" id="KW-0456">Lyase</keyword>
<dbReference type="GO" id="GO:0003697">
    <property type="term" value="F:single-stranded DNA binding"/>
    <property type="evidence" value="ECO:0007669"/>
    <property type="project" value="InterPro"/>
</dbReference>
<dbReference type="GO" id="GO:0008233">
    <property type="term" value="F:peptidase activity"/>
    <property type="evidence" value="ECO:0007669"/>
    <property type="project" value="UniProtKB-KW"/>
</dbReference>
<protein>
    <recommendedName>
        <fullName evidence="8">Abasic site processing protein</fullName>
        <ecNumber evidence="8">3.4.-.-</ecNumber>
    </recommendedName>
</protein>
<dbReference type="Proteomes" id="UP000255036">
    <property type="component" value="Unassembled WGS sequence"/>
</dbReference>
<name>A0A371AS18_9FIRM</name>
<keyword evidence="2 8" id="KW-0645">Protease</keyword>
<dbReference type="Gene3D" id="3.90.1680.10">
    <property type="entry name" value="SOS response associated peptidase-like"/>
    <property type="match status" value="1"/>
</dbReference>
<dbReference type="GO" id="GO:0106300">
    <property type="term" value="P:protein-DNA covalent cross-linking repair"/>
    <property type="evidence" value="ECO:0007669"/>
    <property type="project" value="InterPro"/>
</dbReference>
<accession>A0A371AS18</accession>
<evidence type="ECO:0000256" key="6">
    <source>
        <dbReference type="ARBA" id="ARBA00023125"/>
    </source>
</evidence>
<evidence type="ECO:0000256" key="5">
    <source>
        <dbReference type="ARBA" id="ARBA00023124"/>
    </source>
</evidence>
<dbReference type="OrthoDB" id="9782620at2"/>
<comment type="similarity">
    <text evidence="1 8">Belongs to the SOS response-associated peptidase family.</text>
</comment>
<evidence type="ECO:0000256" key="1">
    <source>
        <dbReference type="ARBA" id="ARBA00008136"/>
    </source>
</evidence>
<evidence type="ECO:0000256" key="4">
    <source>
        <dbReference type="ARBA" id="ARBA00022801"/>
    </source>
</evidence>
<evidence type="ECO:0000313" key="10">
    <source>
        <dbReference type="Proteomes" id="UP000255036"/>
    </source>
</evidence>
<proteinExistence type="inferred from homology"/>
<gene>
    <name evidence="9" type="ORF">DWV06_13705</name>
</gene>
<dbReference type="InterPro" id="IPR003738">
    <property type="entry name" value="SRAP"/>
</dbReference>
<keyword evidence="5" id="KW-0190">Covalent protein-DNA linkage</keyword>
<dbReference type="GO" id="GO:0016829">
    <property type="term" value="F:lyase activity"/>
    <property type="evidence" value="ECO:0007669"/>
    <property type="project" value="UniProtKB-KW"/>
</dbReference>
<evidence type="ECO:0000256" key="8">
    <source>
        <dbReference type="RuleBase" id="RU364100"/>
    </source>
</evidence>
<dbReference type="InterPro" id="IPR036590">
    <property type="entry name" value="SRAP-like"/>
</dbReference>
<evidence type="ECO:0000256" key="2">
    <source>
        <dbReference type="ARBA" id="ARBA00022670"/>
    </source>
</evidence>
<dbReference type="RefSeq" id="WP_115482758.1">
    <property type="nucleotide sequence ID" value="NZ_QRCT01000049.1"/>
</dbReference>
<evidence type="ECO:0000256" key="3">
    <source>
        <dbReference type="ARBA" id="ARBA00022763"/>
    </source>
</evidence>
<dbReference type="AlphaFoldDB" id="A0A371AS18"/>
<organism evidence="9 10">
    <name type="scientific">Anaerosacchariphilus polymeriproducens</name>
    <dbReference type="NCBI Taxonomy" id="1812858"/>
    <lineage>
        <taxon>Bacteria</taxon>
        <taxon>Bacillati</taxon>
        <taxon>Bacillota</taxon>
        <taxon>Clostridia</taxon>
        <taxon>Lachnospirales</taxon>
        <taxon>Lachnospiraceae</taxon>
        <taxon>Anaerosacchariphilus</taxon>
    </lineage>
</organism>
<sequence>MCGRYYIDDETTREIEKIVNRIENRLNRPEKARDVYPCDTAPTILSDNKQMVMQEMTWGFPHFQKKGVIFNARSESVLQKRMFQESTKNRRCVIPVKGFYEWDRAKNKVTYEREDKNIMFLAGIWNSYEDKNRFVIITTSANPSVKDVHDRMPLVLENNELENWIYNKESIEFLLHKIPVQLQNVSDYHQQSLPFIQ</sequence>
<reference evidence="9 10" key="1">
    <citation type="submission" date="2018-07" db="EMBL/GenBank/DDBJ databases">
        <title>Anaerosacharophilus polymeroproducens gen. nov. sp. nov., an anaerobic bacterium isolated from salt field.</title>
        <authorList>
            <person name="Kim W."/>
            <person name="Yang S.-H."/>
            <person name="Oh J."/>
            <person name="Lee J.-H."/>
            <person name="Kwon K.K."/>
        </authorList>
    </citation>
    <scope>NUCLEOTIDE SEQUENCE [LARGE SCALE GENOMIC DNA]</scope>
    <source>
        <strain evidence="9 10">MCWD5</strain>
    </source>
</reference>
<dbReference type="EC" id="3.4.-.-" evidence="8"/>